<dbReference type="PANTHER" id="PTHR11851">
    <property type="entry name" value="METALLOPROTEASE"/>
    <property type="match status" value="1"/>
</dbReference>
<accession>A0A2H0XFT6</accession>
<evidence type="ECO:0000259" key="3">
    <source>
        <dbReference type="Pfam" id="PF05193"/>
    </source>
</evidence>
<dbReference type="Proteomes" id="UP000230340">
    <property type="component" value="Unassembled WGS sequence"/>
</dbReference>
<organism evidence="4 5">
    <name type="scientific">candidate division WWE3 bacterium CG08_land_8_20_14_0_20_40_13</name>
    <dbReference type="NCBI Taxonomy" id="1975084"/>
    <lineage>
        <taxon>Bacteria</taxon>
        <taxon>Katanobacteria</taxon>
    </lineage>
</organism>
<reference evidence="5" key="1">
    <citation type="submission" date="2017-09" db="EMBL/GenBank/DDBJ databases">
        <title>Depth-based differentiation of microbial function through sediment-hosted aquifers and enrichment of novel symbionts in the deep terrestrial subsurface.</title>
        <authorList>
            <person name="Probst A.J."/>
            <person name="Ladd B."/>
            <person name="Jarett J.K."/>
            <person name="Geller-Mcgrath D.E."/>
            <person name="Sieber C.M.K."/>
            <person name="Emerson J.B."/>
            <person name="Anantharaman K."/>
            <person name="Thomas B.C."/>
            <person name="Malmstrom R."/>
            <person name="Stieglmeier M."/>
            <person name="Klingl A."/>
            <person name="Woyke T."/>
            <person name="Ryan C.M."/>
            <person name="Banfield J.F."/>
        </authorList>
    </citation>
    <scope>NUCLEOTIDE SEQUENCE [LARGE SCALE GENOMIC DNA]</scope>
</reference>
<comment type="similarity">
    <text evidence="1">Belongs to the peptidase M16 family.</text>
</comment>
<gene>
    <name evidence="4" type="ORF">COT49_02730</name>
</gene>
<dbReference type="InterPro" id="IPR050361">
    <property type="entry name" value="MPP/UQCRC_Complex"/>
</dbReference>
<dbReference type="GO" id="GO:0046872">
    <property type="term" value="F:metal ion binding"/>
    <property type="evidence" value="ECO:0007669"/>
    <property type="project" value="InterPro"/>
</dbReference>
<name>A0A2H0XFT6_UNCKA</name>
<feature type="domain" description="Peptidase M16 C-terminal" evidence="3">
    <location>
        <begin position="186"/>
        <end position="360"/>
    </location>
</feature>
<protein>
    <recommendedName>
        <fullName evidence="6">Insulinase family protein</fullName>
    </recommendedName>
</protein>
<dbReference type="AlphaFoldDB" id="A0A2H0XFT6"/>
<evidence type="ECO:0000256" key="1">
    <source>
        <dbReference type="ARBA" id="ARBA00007261"/>
    </source>
</evidence>
<dbReference type="InterPro" id="IPR011249">
    <property type="entry name" value="Metalloenz_LuxS/M16"/>
</dbReference>
<comment type="caution">
    <text evidence="4">The sequence shown here is derived from an EMBL/GenBank/DDBJ whole genome shotgun (WGS) entry which is preliminary data.</text>
</comment>
<proteinExistence type="inferred from homology"/>
<evidence type="ECO:0000259" key="2">
    <source>
        <dbReference type="Pfam" id="PF00675"/>
    </source>
</evidence>
<dbReference type="InterPro" id="IPR011765">
    <property type="entry name" value="Pept_M16_N"/>
</dbReference>
<dbReference type="InterPro" id="IPR007863">
    <property type="entry name" value="Peptidase_M16_C"/>
</dbReference>
<sequence>MIRGHRNIFKTKSLKSFSVEMETTTLENGARLVVFERPNTPVYANAIFLAGSRFDPAGKEGIGHFLEHLLVAGTKSFQSKDKLASFAERLGGTIGAYTNVDTLTLETSVGNPGDLSSVIKILSEEITNSLFLQKVIDTERGSILQEISDSKTIANKHVNEISKENVFQGTVLAHSGLGTESSVVGITRDDLISHRDQFIFGNNTAIVVAGGVKAEEITEAFSNNLILPKGEKPKLLEDLPIIRDKTIRIENSSIKGDSVYISFDFRTPGILNPEVRPLSMLSAILGGGRASILAKRLRYDNGFVYFSNAQQTSYLGAGVFSVRTACANKNLEKVITIIAKEINKIAKNGPTKEDLQQIKDKTINSALVQMQTSGSWVIRHAYRALIDPSKMWAIDNYFDEVLKVSVDDIKDCAKKFLTHNNWYLSLYGNTNNINEDKISDLIITTLS</sequence>
<dbReference type="Pfam" id="PF05193">
    <property type="entry name" value="Peptidase_M16_C"/>
    <property type="match status" value="1"/>
</dbReference>
<dbReference type="Pfam" id="PF00675">
    <property type="entry name" value="Peptidase_M16"/>
    <property type="match status" value="1"/>
</dbReference>
<feature type="domain" description="Peptidase M16 N-terminal" evidence="2">
    <location>
        <begin position="48"/>
        <end position="179"/>
    </location>
</feature>
<dbReference type="Gene3D" id="3.30.830.10">
    <property type="entry name" value="Metalloenzyme, LuxS/M16 peptidase-like"/>
    <property type="match status" value="2"/>
</dbReference>
<dbReference type="SUPFAM" id="SSF63411">
    <property type="entry name" value="LuxS/MPP-like metallohydrolase"/>
    <property type="match status" value="2"/>
</dbReference>
<evidence type="ECO:0000313" key="4">
    <source>
        <dbReference type="EMBL" id="PIS22978.1"/>
    </source>
</evidence>
<evidence type="ECO:0000313" key="5">
    <source>
        <dbReference type="Proteomes" id="UP000230340"/>
    </source>
</evidence>
<dbReference type="EMBL" id="PEYT01000023">
    <property type="protein sequence ID" value="PIS22978.1"/>
    <property type="molecule type" value="Genomic_DNA"/>
</dbReference>
<dbReference type="PANTHER" id="PTHR11851:SF49">
    <property type="entry name" value="MITOCHONDRIAL-PROCESSING PEPTIDASE SUBUNIT ALPHA"/>
    <property type="match status" value="1"/>
</dbReference>
<evidence type="ECO:0008006" key="6">
    <source>
        <dbReference type="Google" id="ProtNLM"/>
    </source>
</evidence>